<accession>A0ACC1SK43</accession>
<keyword evidence="2" id="KW-1185">Reference proteome</keyword>
<gene>
    <name evidence="1" type="ORF">NM208_g4633</name>
</gene>
<comment type="caution">
    <text evidence="1">The sequence shown here is derived from an EMBL/GenBank/DDBJ whole genome shotgun (WGS) entry which is preliminary data.</text>
</comment>
<proteinExistence type="predicted"/>
<organism evidence="1 2">
    <name type="scientific">Fusarium decemcellulare</name>
    <dbReference type="NCBI Taxonomy" id="57161"/>
    <lineage>
        <taxon>Eukaryota</taxon>
        <taxon>Fungi</taxon>
        <taxon>Dikarya</taxon>
        <taxon>Ascomycota</taxon>
        <taxon>Pezizomycotina</taxon>
        <taxon>Sordariomycetes</taxon>
        <taxon>Hypocreomycetidae</taxon>
        <taxon>Hypocreales</taxon>
        <taxon>Nectriaceae</taxon>
        <taxon>Fusarium</taxon>
        <taxon>Fusarium decemcellulare species complex</taxon>
    </lineage>
</organism>
<protein>
    <submittedName>
        <fullName evidence="1">Uncharacterized protein</fullName>
    </submittedName>
</protein>
<dbReference type="Proteomes" id="UP001148629">
    <property type="component" value="Unassembled WGS sequence"/>
</dbReference>
<sequence length="636" mass="72202">METMSALRHDLPTLKIELAVDDFQNLGVTPWFSYTVTLPKPLVPLSERPHLKTERLVVRPITSDDLDGFYELRSRSELQLHSKTRGRPDKSKEESSQHLNAFQYEYESHWYFGAFLQSTGELIGEGGMPDCQHMVTSASGWPEAEFFVKPEYWRQGYGTEFFNAVMDSWWGLPREKKRHQLIPAVAPGLEPGDELPEGAVFQWEDGNDAARCFFAKVLAQAPVGAEGGFESIDTREGREGNLVRWTGTLTINPNWPLDLKDEEIELPIPIADSSILTNHDGSLVSTFTKTSPLKASAPPSSLAAPMMPAAQQTSLHSLSSSHPWLLTHPLFWTTRHLNLFNCHFQQVDVGNSNTTEPQVDQHNELAEQWSRVFARTFALVRKYCTLANLLESEGSPLYEVSCHMRSPPAFFFANRPIERLNSSFFRVRPDHPSGKGQHERLVVGYFHYDTLTRKRRERLSPCPHPHGGHNGPVQRLYQRRLSQITPNTWSQDPYLVCILLSMAQSQAREARSPKSMTFTARLLVTTKLDLEFVHLFEADISSKLLDILDQPTLNMTNVSWPIIKHTKISFLPYNNLQQRIMNCLLDVKGSHLESIGGDDVGVPEKQPKKRKIEVESDISQRVKLKGKKKCGNMIHT</sequence>
<reference evidence="1" key="1">
    <citation type="submission" date="2022-08" db="EMBL/GenBank/DDBJ databases">
        <title>Genome Sequence of Fusarium decemcellulare.</title>
        <authorList>
            <person name="Buettner E."/>
        </authorList>
    </citation>
    <scope>NUCLEOTIDE SEQUENCE</scope>
    <source>
        <strain evidence="1">Babe19</strain>
    </source>
</reference>
<dbReference type="EMBL" id="JANRMS010000354">
    <property type="protein sequence ID" value="KAJ3541402.1"/>
    <property type="molecule type" value="Genomic_DNA"/>
</dbReference>
<name>A0ACC1SK43_9HYPO</name>
<evidence type="ECO:0000313" key="1">
    <source>
        <dbReference type="EMBL" id="KAJ3541402.1"/>
    </source>
</evidence>
<evidence type="ECO:0000313" key="2">
    <source>
        <dbReference type="Proteomes" id="UP001148629"/>
    </source>
</evidence>